<dbReference type="InterPro" id="IPR014717">
    <property type="entry name" value="Transl_elong_EF1B/ribsomal_bS6"/>
</dbReference>
<evidence type="ECO:0000313" key="2">
    <source>
        <dbReference type="EMBL" id="KIZ06558.1"/>
    </source>
</evidence>
<sequence length="121" mass="13304">MMQKVGSTVYNAGGVVTDVKSYGKQYLAYKIRGVHGKFDQANIWELEFAVSPDALKQINRELRIDESVLRYVIVRRDALPKLPPARKMFDADPQFGHLLRSPKLPGAIPIPLAATGGASAP</sequence>
<name>A0A0D2K8N5_9CHLO</name>
<accession>A0A0D2K8N5</accession>
<dbReference type="GO" id="GO:0003735">
    <property type="term" value="F:structural constituent of ribosome"/>
    <property type="evidence" value="ECO:0007669"/>
    <property type="project" value="InterPro"/>
</dbReference>
<dbReference type="CDD" id="cd15465">
    <property type="entry name" value="bS6_mito"/>
    <property type="match status" value="1"/>
</dbReference>
<evidence type="ECO:0000256" key="1">
    <source>
        <dbReference type="ARBA" id="ARBA00009512"/>
    </source>
</evidence>
<dbReference type="InterPro" id="IPR035980">
    <property type="entry name" value="Ribosomal_bS6_sf"/>
</dbReference>
<evidence type="ECO:0000313" key="3">
    <source>
        <dbReference type="Proteomes" id="UP000054498"/>
    </source>
</evidence>
<dbReference type="GO" id="GO:0005840">
    <property type="term" value="C:ribosome"/>
    <property type="evidence" value="ECO:0007669"/>
    <property type="project" value="InterPro"/>
</dbReference>
<gene>
    <name evidence="2" type="ORF">MNEG_1401</name>
</gene>
<dbReference type="NCBIfam" id="TIGR00166">
    <property type="entry name" value="S6"/>
    <property type="match status" value="1"/>
</dbReference>
<dbReference type="Pfam" id="PF01250">
    <property type="entry name" value="Ribosomal_S6"/>
    <property type="match status" value="1"/>
</dbReference>
<evidence type="ECO:0008006" key="4">
    <source>
        <dbReference type="Google" id="ProtNLM"/>
    </source>
</evidence>
<dbReference type="Proteomes" id="UP000054498">
    <property type="component" value="Unassembled WGS sequence"/>
</dbReference>
<dbReference type="STRING" id="145388.A0A0D2K8N5"/>
<proteinExistence type="inferred from homology"/>
<protein>
    <recommendedName>
        <fullName evidence="4">30S ribosomal protein S6</fullName>
    </recommendedName>
</protein>
<comment type="similarity">
    <text evidence="1">Belongs to the bacterial ribosomal protein bS6 family.</text>
</comment>
<dbReference type="RefSeq" id="XP_013905577.1">
    <property type="nucleotide sequence ID" value="XM_014050123.1"/>
</dbReference>
<dbReference type="OrthoDB" id="10259681at2759"/>
<dbReference type="AlphaFoldDB" id="A0A0D2K8N5"/>
<dbReference type="InterPro" id="IPR000529">
    <property type="entry name" value="Ribosomal_bS6"/>
</dbReference>
<reference evidence="2 3" key="1">
    <citation type="journal article" date="2013" name="BMC Genomics">
        <title>Reconstruction of the lipid metabolism for the microalga Monoraphidium neglectum from its genome sequence reveals characteristics suitable for biofuel production.</title>
        <authorList>
            <person name="Bogen C."/>
            <person name="Al-Dilaimi A."/>
            <person name="Albersmeier A."/>
            <person name="Wichmann J."/>
            <person name="Grundmann M."/>
            <person name="Rupp O."/>
            <person name="Lauersen K.J."/>
            <person name="Blifernez-Klassen O."/>
            <person name="Kalinowski J."/>
            <person name="Goesmann A."/>
            <person name="Mussgnug J.H."/>
            <person name="Kruse O."/>
        </authorList>
    </citation>
    <scope>NUCLEOTIDE SEQUENCE [LARGE SCALE GENOMIC DNA]</scope>
    <source>
        <strain evidence="2 3">SAG 48.87</strain>
    </source>
</reference>
<dbReference type="Gene3D" id="3.30.70.60">
    <property type="match status" value="1"/>
</dbReference>
<dbReference type="GeneID" id="25731529"/>
<dbReference type="EMBL" id="KK100357">
    <property type="protein sequence ID" value="KIZ06558.1"/>
    <property type="molecule type" value="Genomic_DNA"/>
</dbReference>
<dbReference type="GO" id="GO:0006412">
    <property type="term" value="P:translation"/>
    <property type="evidence" value="ECO:0007669"/>
    <property type="project" value="InterPro"/>
</dbReference>
<dbReference type="GO" id="GO:0019843">
    <property type="term" value="F:rRNA binding"/>
    <property type="evidence" value="ECO:0007669"/>
    <property type="project" value="InterPro"/>
</dbReference>
<keyword evidence="3" id="KW-1185">Reference proteome</keyword>
<dbReference type="SUPFAM" id="SSF54995">
    <property type="entry name" value="Ribosomal protein S6"/>
    <property type="match status" value="1"/>
</dbReference>
<dbReference type="KEGG" id="mng:MNEG_1401"/>
<organism evidence="2 3">
    <name type="scientific">Monoraphidium neglectum</name>
    <dbReference type="NCBI Taxonomy" id="145388"/>
    <lineage>
        <taxon>Eukaryota</taxon>
        <taxon>Viridiplantae</taxon>
        <taxon>Chlorophyta</taxon>
        <taxon>core chlorophytes</taxon>
        <taxon>Chlorophyceae</taxon>
        <taxon>CS clade</taxon>
        <taxon>Sphaeropleales</taxon>
        <taxon>Selenastraceae</taxon>
        <taxon>Monoraphidium</taxon>
    </lineage>
</organism>